<evidence type="ECO:0000313" key="3">
    <source>
        <dbReference type="Proteomes" id="UP001566331"/>
    </source>
</evidence>
<dbReference type="Proteomes" id="UP001566331">
    <property type="component" value="Unassembled WGS sequence"/>
</dbReference>
<dbReference type="RefSeq" id="WP_370562016.1">
    <property type="nucleotide sequence ID" value="NZ_JBFWIB010000001.1"/>
</dbReference>
<reference evidence="2 3" key="1">
    <citation type="submission" date="2024-07" db="EMBL/GenBank/DDBJ databases">
        <title>Luteimonas salilacus sp. nov., isolated from the shore soil of Salt Lake in Tibet of China.</title>
        <authorList>
            <person name="Zhang X."/>
            <person name="Li A."/>
        </authorList>
    </citation>
    <scope>NUCLEOTIDE SEQUENCE [LARGE SCALE GENOMIC DNA]</scope>
    <source>
        <strain evidence="2 3">B3-2-R+30</strain>
    </source>
</reference>
<dbReference type="Gene3D" id="1.10.390.10">
    <property type="entry name" value="Neutral Protease Domain 2"/>
    <property type="match status" value="1"/>
</dbReference>
<dbReference type="EMBL" id="JBFWIC010000006">
    <property type="protein sequence ID" value="MEZ0474202.1"/>
    <property type="molecule type" value="Genomic_DNA"/>
</dbReference>
<keyword evidence="1" id="KW-0732">Signal</keyword>
<protein>
    <recommendedName>
        <fullName evidence="4">Peptidase M1 membrane alanine aminopeptidase domain-containing protein</fullName>
    </recommendedName>
</protein>
<dbReference type="InterPro" id="IPR027268">
    <property type="entry name" value="Peptidase_M4/M1_CTD_sf"/>
</dbReference>
<gene>
    <name evidence="2" type="ORF">AB6713_06165</name>
</gene>
<name>A0ABV4HNA3_9GAMM</name>
<keyword evidence="3" id="KW-1185">Reference proteome</keyword>
<evidence type="ECO:0008006" key="4">
    <source>
        <dbReference type="Google" id="ProtNLM"/>
    </source>
</evidence>
<evidence type="ECO:0000313" key="2">
    <source>
        <dbReference type="EMBL" id="MEZ0474202.1"/>
    </source>
</evidence>
<organism evidence="2 3">
    <name type="scientific">Luteimonas salinilitoris</name>
    <dbReference type="NCBI Taxonomy" id="3237697"/>
    <lineage>
        <taxon>Bacteria</taxon>
        <taxon>Pseudomonadati</taxon>
        <taxon>Pseudomonadota</taxon>
        <taxon>Gammaproteobacteria</taxon>
        <taxon>Lysobacterales</taxon>
        <taxon>Lysobacteraceae</taxon>
        <taxon>Luteimonas</taxon>
    </lineage>
</organism>
<proteinExistence type="predicted"/>
<accession>A0ABV4HNA3</accession>
<evidence type="ECO:0000256" key="1">
    <source>
        <dbReference type="SAM" id="SignalP"/>
    </source>
</evidence>
<feature type="chain" id="PRO_5046554692" description="Peptidase M1 membrane alanine aminopeptidase domain-containing protein" evidence="1">
    <location>
        <begin position="21"/>
        <end position="435"/>
    </location>
</feature>
<feature type="signal peptide" evidence="1">
    <location>
        <begin position="1"/>
        <end position="20"/>
    </location>
</feature>
<dbReference type="SUPFAM" id="SSF55486">
    <property type="entry name" value="Metalloproteases ('zincins'), catalytic domain"/>
    <property type="match status" value="1"/>
</dbReference>
<comment type="caution">
    <text evidence="2">The sequence shown here is derived from an EMBL/GenBank/DDBJ whole genome shotgun (WGS) entry which is preliminary data.</text>
</comment>
<sequence>MQVWGVVLAALALVAGPARADTTAPETAPAHYTLQARIDADGTLHARVAIELTAEAAAAPVSFLLGERFAIDRADAGAGGNVAIAATDKPFAGLQKITAQFAAPGPARLELDYSGPLTGGANSVAAFAEDRIELSVDNMWFPVREDIGLQFTVDATFQGIPADYVSVSQGELARTDDGAVRMVRTRPDIDLPLIAARGLQREILSGAEFHAVDPDGVLTSLFRKHAAQAGEFFQAWFGPLREPFRIVVVSREQTMSYVRSGYMVLSDGGAAAREAAKQDFPEANPARHIAHEFAHAWWSPADALTEHYWLSESVAEYAAIRYVEATFGIADAQRLIERIRERGEAAGPVIGHGRPSADQLYRRGPLLLFELEEAVGRAALDRVLATLGRNPPRETAQFLQALAAEAGADAAAGFDAALRSDGPLTADGEAGADAP</sequence>